<dbReference type="PANTHER" id="PTHR10677:SF3">
    <property type="entry name" value="FI07626P-RELATED"/>
    <property type="match status" value="1"/>
</dbReference>
<feature type="compositionally biased region" description="Basic and acidic residues" evidence="2">
    <location>
        <begin position="23"/>
        <end position="50"/>
    </location>
</feature>
<evidence type="ECO:0000256" key="1">
    <source>
        <dbReference type="SAM" id="Coils"/>
    </source>
</evidence>
<evidence type="ECO:0000313" key="5">
    <source>
        <dbReference type="Proteomes" id="UP000193944"/>
    </source>
</evidence>
<dbReference type="Pfam" id="PF00240">
    <property type="entry name" value="ubiquitin"/>
    <property type="match status" value="1"/>
</dbReference>
<dbReference type="InterPro" id="IPR000626">
    <property type="entry name" value="Ubiquitin-like_dom"/>
</dbReference>
<dbReference type="SUPFAM" id="SSF54236">
    <property type="entry name" value="Ubiquitin-like"/>
    <property type="match status" value="1"/>
</dbReference>
<proteinExistence type="predicted"/>
<dbReference type="PANTHER" id="PTHR10677">
    <property type="entry name" value="UBIQUILIN"/>
    <property type="match status" value="1"/>
</dbReference>
<dbReference type="EMBL" id="MCFG01000202">
    <property type="protein sequence ID" value="ORX78671.1"/>
    <property type="molecule type" value="Genomic_DNA"/>
</dbReference>
<gene>
    <name evidence="4" type="ORF">BCR32DRAFT_282075</name>
</gene>
<name>A0A1Y1WYN8_9FUNG</name>
<dbReference type="STRING" id="1754192.A0A1Y1WYN8"/>
<keyword evidence="1" id="KW-0175">Coiled coil</keyword>
<dbReference type="PROSITE" id="PS50053">
    <property type="entry name" value="UBIQUITIN_2"/>
    <property type="match status" value="1"/>
</dbReference>
<dbReference type="GO" id="GO:0005829">
    <property type="term" value="C:cytosol"/>
    <property type="evidence" value="ECO:0007669"/>
    <property type="project" value="TreeGrafter"/>
</dbReference>
<dbReference type="AlphaFoldDB" id="A0A1Y1WYN8"/>
<dbReference type="SMART" id="SM00213">
    <property type="entry name" value="UBQ"/>
    <property type="match status" value="1"/>
</dbReference>
<dbReference type="Proteomes" id="UP000193944">
    <property type="component" value="Unassembled WGS sequence"/>
</dbReference>
<dbReference type="GO" id="GO:0031593">
    <property type="term" value="F:polyubiquitin modification-dependent protein binding"/>
    <property type="evidence" value="ECO:0007669"/>
    <property type="project" value="TreeGrafter"/>
</dbReference>
<organism evidence="4 5">
    <name type="scientific">Anaeromyces robustus</name>
    <dbReference type="NCBI Taxonomy" id="1754192"/>
    <lineage>
        <taxon>Eukaryota</taxon>
        <taxon>Fungi</taxon>
        <taxon>Fungi incertae sedis</taxon>
        <taxon>Chytridiomycota</taxon>
        <taxon>Chytridiomycota incertae sedis</taxon>
        <taxon>Neocallimastigomycetes</taxon>
        <taxon>Neocallimastigales</taxon>
        <taxon>Neocallimastigaceae</taxon>
        <taxon>Anaeromyces</taxon>
    </lineage>
</organism>
<reference evidence="4 5" key="2">
    <citation type="submission" date="2016-08" db="EMBL/GenBank/DDBJ databases">
        <title>Pervasive Adenine N6-methylation of Active Genes in Fungi.</title>
        <authorList>
            <consortium name="DOE Joint Genome Institute"/>
            <person name="Mondo S.J."/>
            <person name="Dannebaum R.O."/>
            <person name="Kuo R.C."/>
            <person name="Labutti K."/>
            <person name="Haridas S."/>
            <person name="Kuo A."/>
            <person name="Salamov A."/>
            <person name="Ahrendt S.R."/>
            <person name="Lipzen A."/>
            <person name="Sullivan W."/>
            <person name="Andreopoulos W.B."/>
            <person name="Clum A."/>
            <person name="Lindquist E."/>
            <person name="Daum C."/>
            <person name="Ramamoorthy G.K."/>
            <person name="Gryganskyi A."/>
            <person name="Culley D."/>
            <person name="Magnuson J.K."/>
            <person name="James T.Y."/>
            <person name="O'Malley M.A."/>
            <person name="Stajich J.E."/>
            <person name="Spatafora J.W."/>
            <person name="Visel A."/>
            <person name="Grigoriev I.V."/>
        </authorList>
    </citation>
    <scope>NUCLEOTIDE SEQUENCE [LARGE SCALE GENOMIC DNA]</scope>
    <source>
        <strain evidence="4 5">S4</strain>
    </source>
</reference>
<dbReference type="InterPro" id="IPR015496">
    <property type="entry name" value="Ubiquilin"/>
</dbReference>
<feature type="domain" description="Ubiquitin-like" evidence="3">
    <location>
        <begin position="223"/>
        <end position="295"/>
    </location>
</feature>
<sequence>MGIKNIMKKKTVSHSSSLKKKIIRDNEDANTIKDDNSSNLSNHEKSELMKNRNGSTETLVDLVEHQTNNTQSQFDAFKTQMLKMFEEQEKKHNAIVETLLQKINMLTEENNQYKAKVNELEKKLNKLENNTEVMNKVQGLEQKVETLEDQYLEQSQSVSQREISDDQIVQTMDLAAQNNRDFINLQKQVDKLEKSEAKILENHSFMSREVERLNSFVINNEEIKVNIYKRGESTFTIKATPAETIADLKKHIQRELNCEPKSQILNFKGRSLEDEFTLHDYNVVDGSTVQLALRC</sequence>
<dbReference type="InterPro" id="IPR019956">
    <property type="entry name" value="Ubiquitin_dom"/>
</dbReference>
<feature type="region of interest" description="Disordered" evidence="2">
    <location>
        <begin position="1"/>
        <end position="53"/>
    </location>
</feature>
<dbReference type="Gene3D" id="3.10.20.90">
    <property type="entry name" value="Phosphatidylinositol 3-kinase Catalytic Subunit, Chain A, domain 1"/>
    <property type="match status" value="1"/>
</dbReference>
<dbReference type="GO" id="GO:0006511">
    <property type="term" value="P:ubiquitin-dependent protein catabolic process"/>
    <property type="evidence" value="ECO:0007669"/>
    <property type="project" value="TreeGrafter"/>
</dbReference>
<evidence type="ECO:0000313" key="4">
    <source>
        <dbReference type="EMBL" id="ORX78671.1"/>
    </source>
</evidence>
<protein>
    <submittedName>
        <fullName evidence="4">Ubiquitin-like protein</fullName>
    </submittedName>
</protein>
<comment type="caution">
    <text evidence="4">The sequence shown here is derived from an EMBL/GenBank/DDBJ whole genome shotgun (WGS) entry which is preliminary data.</text>
</comment>
<evidence type="ECO:0000256" key="2">
    <source>
        <dbReference type="SAM" id="MobiDB-lite"/>
    </source>
</evidence>
<evidence type="ECO:0000259" key="3">
    <source>
        <dbReference type="PROSITE" id="PS50053"/>
    </source>
</evidence>
<accession>A0A1Y1WYN8</accession>
<dbReference type="InterPro" id="IPR029071">
    <property type="entry name" value="Ubiquitin-like_domsf"/>
</dbReference>
<dbReference type="CDD" id="cd17039">
    <property type="entry name" value="Ubl_ubiquitin_like"/>
    <property type="match status" value="1"/>
</dbReference>
<dbReference type="OrthoDB" id="2147882at2759"/>
<feature type="compositionally biased region" description="Basic residues" evidence="2">
    <location>
        <begin position="1"/>
        <end position="22"/>
    </location>
</feature>
<feature type="coiled-coil region" evidence="1">
    <location>
        <begin position="96"/>
        <end position="195"/>
    </location>
</feature>
<dbReference type="PRINTS" id="PR00348">
    <property type="entry name" value="UBIQUITIN"/>
</dbReference>
<reference evidence="4 5" key="1">
    <citation type="submission" date="2016-08" db="EMBL/GenBank/DDBJ databases">
        <title>A Parts List for Fungal Cellulosomes Revealed by Comparative Genomics.</title>
        <authorList>
            <consortium name="DOE Joint Genome Institute"/>
            <person name="Haitjema C.H."/>
            <person name="Gilmore S.P."/>
            <person name="Henske J.K."/>
            <person name="Solomon K.V."/>
            <person name="De Groot R."/>
            <person name="Kuo A."/>
            <person name="Mondo S.J."/>
            <person name="Salamov A.A."/>
            <person name="Labutti K."/>
            <person name="Zhao Z."/>
            <person name="Chiniquy J."/>
            <person name="Barry K."/>
            <person name="Brewer H.M."/>
            <person name="Purvine S.O."/>
            <person name="Wright A.T."/>
            <person name="Boxma B."/>
            <person name="Van Alen T."/>
            <person name="Hackstein J.H."/>
            <person name="Baker S.E."/>
            <person name="Grigoriev I.V."/>
            <person name="O'Malley M.A."/>
        </authorList>
    </citation>
    <scope>NUCLEOTIDE SEQUENCE [LARGE SCALE GENOMIC DNA]</scope>
    <source>
        <strain evidence="4 5">S4</strain>
    </source>
</reference>
<keyword evidence="5" id="KW-1185">Reference proteome</keyword>